<dbReference type="InterPro" id="IPR035418">
    <property type="entry name" value="AraC-bd_2"/>
</dbReference>
<dbReference type="EMBL" id="BHXC01000007">
    <property type="protein sequence ID" value="GCB95412.1"/>
    <property type="molecule type" value="Genomic_DNA"/>
</dbReference>
<dbReference type="AlphaFoldDB" id="A0A401RCR7"/>
<keyword evidence="1" id="KW-0175">Coiled coil</keyword>
<comment type="caution">
    <text evidence="4">The sequence shown here is derived from an EMBL/GenBank/DDBJ whole genome shotgun (WGS) entry which is preliminary data.</text>
</comment>
<gene>
    <name evidence="4" type="ORF">SALB_08216</name>
</gene>
<organism evidence="4 5">
    <name type="scientific">Streptomyces noursei</name>
    <name type="common">Streptomyces albulus</name>
    <dbReference type="NCBI Taxonomy" id="1971"/>
    <lineage>
        <taxon>Bacteria</taxon>
        <taxon>Bacillati</taxon>
        <taxon>Actinomycetota</taxon>
        <taxon>Actinomycetes</taxon>
        <taxon>Kitasatosporales</taxon>
        <taxon>Streptomycetaceae</taxon>
        <taxon>Streptomyces</taxon>
    </lineage>
</organism>
<accession>A0A401RCR7</accession>
<feature type="compositionally biased region" description="Acidic residues" evidence="2">
    <location>
        <begin position="457"/>
        <end position="470"/>
    </location>
</feature>
<dbReference type="RefSeq" id="WP_078487530.1">
    <property type="nucleotide sequence ID" value="NZ_BHXC01000007.1"/>
</dbReference>
<protein>
    <submittedName>
        <fullName evidence="4">AraC family transcriptional regulator</fullName>
    </submittedName>
</protein>
<proteinExistence type="predicted"/>
<evidence type="ECO:0000259" key="3">
    <source>
        <dbReference type="Pfam" id="PF14525"/>
    </source>
</evidence>
<evidence type="ECO:0000313" key="4">
    <source>
        <dbReference type="EMBL" id="GCB95412.1"/>
    </source>
</evidence>
<evidence type="ECO:0000256" key="2">
    <source>
        <dbReference type="SAM" id="MobiDB-lite"/>
    </source>
</evidence>
<reference evidence="4 5" key="1">
    <citation type="journal article" date="2019" name="Microbiol. Resour. Announc.">
        <title>Draft Genome Sequence of the Most Traditional epsilon-Poly-l-Lysine Producer, Streptomyces albulus NBRC14147.</title>
        <authorList>
            <person name="Yamanaka K."/>
            <person name="Hamano Y."/>
        </authorList>
    </citation>
    <scope>NUCLEOTIDE SEQUENCE [LARGE SCALE GENOMIC DNA]</scope>
    <source>
        <strain evidence="4 5">NBRC 14147</strain>
    </source>
</reference>
<feature type="compositionally biased region" description="Low complexity" evidence="2">
    <location>
        <begin position="428"/>
        <end position="437"/>
    </location>
</feature>
<name>A0A401RCR7_STRNR</name>
<dbReference type="Proteomes" id="UP000288351">
    <property type="component" value="Unassembled WGS sequence"/>
</dbReference>
<evidence type="ECO:0000256" key="1">
    <source>
        <dbReference type="SAM" id="Coils"/>
    </source>
</evidence>
<evidence type="ECO:0000313" key="5">
    <source>
        <dbReference type="Proteomes" id="UP000288351"/>
    </source>
</evidence>
<dbReference type="Pfam" id="PF14525">
    <property type="entry name" value="AraC_binding_2"/>
    <property type="match status" value="1"/>
</dbReference>
<feature type="region of interest" description="Disordered" evidence="2">
    <location>
        <begin position="146"/>
        <end position="176"/>
    </location>
</feature>
<feature type="region of interest" description="Disordered" evidence="2">
    <location>
        <begin position="426"/>
        <end position="470"/>
    </location>
</feature>
<sequence>MLKETVFRSEDVPVGDRLAYWAECVGRTHAPVRMSSEHAHDFRATQRVLDLGPVTVWPATFQQLRTQRTPKLIRRSDPEVYHVSLITEGTAVIDWAGHGTTYHPSDLHINDSSVPWELRTDDAPVTAVGIELSRALLPLPPTMTERALPRRMSPSPASAVQRASGAEGAPSGSTPAQVNAIAEHDEPAEETTLHAAIPAQRAADQAPSPSPALSVDVVRQAVREVLSEELAPVLAPLVAADRNTARPAGDQHDAPDRVREAAAEIKGELSTTLGEARSELAALQQEIADLRAVVEELRPLPAATAGTAAASVSKEHGALLKTAARVSSASLLCHRDIWEFVTGHAGRHPHFRVPPQVGDEGDQRIRAALSGRSLIALLISLYSIQHTATDGDGDRELATTVYERIEASLTGLTPSGKPVTITLDDRTTAANTPPAANDVESDDVPVNTGTPPASAEPDTDPGEEADPAPA</sequence>
<feature type="coiled-coil region" evidence="1">
    <location>
        <begin position="266"/>
        <end position="293"/>
    </location>
</feature>
<feature type="domain" description="Transcription regulator HTH AraC- type ligand binding" evidence="3">
    <location>
        <begin position="21"/>
        <end position="157"/>
    </location>
</feature>